<evidence type="ECO:0000313" key="2">
    <source>
        <dbReference type="EMBL" id="KAF2601607.1"/>
    </source>
</evidence>
<gene>
    <name evidence="2" type="ORF">F2Q70_00025412</name>
</gene>
<sequence length="142" mass="14945">MVAVKTPRLDGVPLVMVVLRELRSCQTKELVFLPLLESSKQGVGVTPSPGNSEAVIVSKEVTEPDMEEGEFRPSDGVEAVSQRGNRSAPAGSANMDPTVGIPTEELSGTEVTKTYGLSVDVRSSSVVIDESLDAGHSSVSVF</sequence>
<feature type="region of interest" description="Disordered" evidence="1">
    <location>
        <begin position="61"/>
        <end position="107"/>
    </location>
</feature>
<organism evidence="2">
    <name type="scientific">Brassica cretica</name>
    <name type="common">Mustard</name>
    <dbReference type="NCBI Taxonomy" id="69181"/>
    <lineage>
        <taxon>Eukaryota</taxon>
        <taxon>Viridiplantae</taxon>
        <taxon>Streptophyta</taxon>
        <taxon>Embryophyta</taxon>
        <taxon>Tracheophyta</taxon>
        <taxon>Spermatophyta</taxon>
        <taxon>Magnoliopsida</taxon>
        <taxon>eudicotyledons</taxon>
        <taxon>Gunneridae</taxon>
        <taxon>Pentapetalae</taxon>
        <taxon>rosids</taxon>
        <taxon>malvids</taxon>
        <taxon>Brassicales</taxon>
        <taxon>Brassicaceae</taxon>
        <taxon>Brassiceae</taxon>
        <taxon>Brassica</taxon>
    </lineage>
</organism>
<name>A0A8S9L6Q7_BRACR</name>
<evidence type="ECO:0000256" key="1">
    <source>
        <dbReference type="SAM" id="MobiDB-lite"/>
    </source>
</evidence>
<dbReference type="AlphaFoldDB" id="A0A8S9L6Q7"/>
<accession>A0A8S9L6Q7</accession>
<reference evidence="2" key="1">
    <citation type="submission" date="2019-12" db="EMBL/GenBank/DDBJ databases">
        <title>Genome sequencing and annotation of Brassica cretica.</title>
        <authorList>
            <person name="Studholme D.J."/>
            <person name="Sarris P.F."/>
        </authorList>
    </citation>
    <scope>NUCLEOTIDE SEQUENCE</scope>
    <source>
        <strain evidence="2">PFS-102/07</strain>
        <tissue evidence="2">Leaf</tissue>
    </source>
</reference>
<protein>
    <submittedName>
        <fullName evidence="2">Uncharacterized protein</fullName>
    </submittedName>
</protein>
<proteinExistence type="predicted"/>
<comment type="caution">
    <text evidence="2">The sequence shown here is derived from an EMBL/GenBank/DDBJ whole genome shotgun (WGS) entry which is preliminary data.</text>
</comment>
<dbReference type="EMBL" id="QGKY02000094">
    <property type="protein sequence ID" value="KAF2601607.1"/>
    <property type="molecule type" value="Genomic_DNA"/>
</dbReference>